<dbReference type="PANTHER" id="PTHR11609">
    <property type="entry name" value="PURINE BIOSYNTHESIS PROTEIN 6/7, PUR6/7"/>
    <property type="match status" value="1"/>
</dbReference>
<dbReference type="PROSITE" id="PS50975">
    <property type="entry name" value="ATP_GRASP"/>
    <property type="match status" value="1"/>
</dbReference>
<dbReference type="GO" id="GO:0034028">
    <property type="term" value="F:5-(carboxyamino)imidazole ribonucleotide synthase activity"/>
    <property type="evidence" value="ECO:0007669"/>
    <property type="project" value="UniProtKB-UniRule"/>
</dbReference>
<comment type="function">
    <text evidence="4">Catalyzes the ATP-dependent conversion of 5-aminoimidazole ribonucleotide (AIR) and HCO(3)(-) to N5-carboxyaminoimidazole ribonucleotide (N5-CAIR).</text>
</comment>
<feature type="binding site" evidence="4">
    <location>
        <position position="134"/>
    </location>
    <ligand>
        <name>ATP</name>
        <dbReference type="ChEBI" id="CHEBI:30616"/>
    </ligand>
</feature>
<evidence type="ECO:0000313" key="8">
    <source>
        <dbReference type="Proteomes" id="UP000610746"/>
    </source>
</evidence>
<dbReference type="EMBL" id="JABSNO010000012">
    <property type="protein sequence ID" value="NRS92773.1"/>
    <property type="molecule type" value="Genomic_DNA"/>
</dbReference>
<dbReference type="Pfam" id="PF02222">
    <property type="entry name" value="ATP-grasp"/>
    <property type="match status" value="1"/>
</dbReference>
<dbReference type="Gene3D" id="3.30.1490.20">
    <property type="entry name" value="ATP-grasp fold, A domain"/>
    <property type="match status" value="1"/>
</dbReference>
<evidence type="ECO:0000256" key="3">
    <source>
        <dbReference type="ARBA" id="ARBA00022840"/>
    </source>
</evidence>
<dbReference type="Proteomes" id="UP000610746">
    <property type="component" value="Unassembled WGS sequence"/>
</dbReference>
<keyword evidence="1 4" id="KW-0547">Nucleotide-binding</keyword>
<comment type="pathway">
    <text evidence="4 5">Purine metabolism; IMP biosynthesis via de novo pathway; 5-amino-1-(5-phospho-D-ribosyl)imidazole-4-carboxylate from 5-amino-1-(5-phospho-D-ribosyl)imidazole (N5-CAIR route): step 1/2.</text>
</comment>
<keyword evidence="8" id="KW-1185">Reference proteome</keyword>
<evidence type="ECO:0000259" key="6">
    <source>
        <dbReference type="PROSITE" id="PS50975"/>
    </source>
</evidence>
<dbReference type="Pfam" id="PF17769">
    <property type="entry name" value="PurK_C"/>
    <property type="match status" value="1"/>
</dbReference>
<gene>
    <name evidence="4 5" type="primary">purK</name>
    <name evidence="7" type="ORF">HNQ03_001853</name>
</gene>
<comment type="caution">
    <text evidence="4">Lacks conserved residue(s) required for the propagation of feature annotation.</text>
</comment>
<dbReference type="InterPro" id="IPR013815">
    <property type="entry name" value="ATP_grasp_subdomain_1"/>
</dbReference>
<feature type="domain" description="ATP-grasp" evidence="6">
    <location>
        <begin position="103"/>
        <end position="282"/>
    </location>
</feature>
<feature type="binding site" evidence="4">
    <location>
        <position position="99"/>
    </location>
    <ligand>
        <name>ATP</name>
        <dbReference type="ChEBI" id="CHEBI:30616"/>
    </ligand>
</feature>
<sequence>MKIGILGGGQLGRMLIQSALKYDDEFYTLDPDENCSCANISHFTKGNFKDYETVLNFGKDKEVLSIEIEHVNADALSELEKVGIKVIPNANIIKIIQQKILQKEFYKNNNIPSPNFQIVQNKDEINFPFPFVQKLNTGGYDGKGVQIIKNEQDLDQFWDEPSVLEKLVDIDKELSIIIAKNERGEIKTFPITEMVADPILNLLDFNICPADISVEIQNEVESIAHQFISAAHSSGLFAIEFFLDKAGKVWVNETAPRLHNSGHQSQEGNANSQFEQYYRTLVNAPLADTDSFGFSGMLNLIGAENYTGEVFYEGLDQVMKMPKTYIHLYGKKTTKPGRKMGHINVLAETREDLIEKLILIKSLIKVISI</sequence>
<dbReference type="InterPro" id="IPR011054">
    <property type="entry name" value="Rudment_hybrid_motif"/>
</dbReference>
<dbReference type="Gene3D" id="3.30.470.20">
    <property type="entry name" value="ATP-grasp fold, B domain"/>
    <property type="match status" value="1"/>
</dbReference>
<dbReference type="SUPFAM" id="SSF51246">
    <property type="entry name" value="Rudiment single hybrid motif"/>
    <property type="match status" value="1"/>
</dbReference>
<dbReference type="RefSeq" id="WP_173779363.1">
    <property type="nucleotide sequence ID" value="NZ_JABSNO010000012.1"/>
</dbReference>
<dbReference type="SUPFAM" id="SSF56059">
    <property type="entry name" value="Glutathione synthetase ATP-binding domain-like"/>
    <property type="match status" value="1"/>
</dbReference>
<dbReference type="AlphaFoldDB" id="A0A8J8G778"/>
<comment type="catalytic activity">
    <reaction evidence="4 5">
        <text>5-amino-1-(5-phospho-beta-D-ribosyl)imidazole + hydrogencarbonate + ATP = 5-carboxyamino-1-(5-phospho-D-ribosyl)imidazole + ADP + phosphate + 2 H(+)</text>
        <dbReference type="Rhea" id="RHEA:19317"/>
        <dbReference type="ChEBI" id="CHEBI:15378"/>
        <dbReference type="ChEBI" id="CHEBI:17544"/>
        <dbReference type="ChEBI" id="CHEBI:30616"/>
        <dbReference type="ChEBI" id="CHEBI:43474"/>
        <dbReference type="ChEBI" id="CHEBI:58730"/>
        <dbReference type="ChEBI" id="CHEBI:137981"/>
        <dbReference type="ChEBI" id="CHEBI:456216"/>
        <dbReference type="EC" id="6.3.4.18"/>
    </reaction>
</comment>
<dbReference type="GO" id="GO:0005524">
    <property type="term" value="F:ATP binding"/>
    <property type="evidence" value="ECO:0007669"/>
    <property type="project" value="UniProtKB-UniRule"/>
</dbReference>
<dbReference type="Gene3D" id="3.40.50.20">
    <property type="match status" value="1"/>
</dbReference>
<dbReference type="GO" id="GO:0005829">
    <property type="term" value="C:cytosol"/>
    <property type="evidence" value="ECO:0007669"/>
    <property type="project" value="TreeGrafter"/>
</dbReference>
<dbReference type="InterPro" id="IPR005875">
    <property type="entry name" value="PurK"/>
</dbReference>
<feature type="binding site" evidence="4">
    <location>
        <position position="173"/>
    </location>
    <ligand>
        <name>ATP</name>
        <dbReference type="ChEBI" id="CHEBI:30616"/>
    </ligand>
</feature>
<reference evidence="7" key="1">
    <citation type="submission" date="2020-05" db="EMBL/GenBank/DDBJ databases">
        <title>Genomic Encyclopedia of Type Strains, Phase IV (KMG-V): Genome sequencing to study the core and pangenomes of soil and plant-associated prokaryotes.</title>
        <authorList>
            <person name="Whitman W."/>
        </authorList>
    </citation>
    <scope>NUCLEOTIDE SEQUENCE</scope>
    <source>
        <strain evidence="7">16F</strain>
    </source>
</reference>
<comment type="subunit">
    <text evidence="4 5">Homodimer.</text>
</comment>
<feature type="binding site" evidence="4">
    <location>
        <begin position="252"/>
        <end position="253"/>
    </location>
    <ligand>
        <name>ATP</name>
        <dbReference type="ChEBI" id="CHEBI:30616"/>
    </ligand>
</feature>
<dbReference type="InterPro" id="IPR040686">
    <property type="entry name" value="PurK_C"/>
</dbReference>
<dbReference type="NCBIfam" id="TIGR01161">
    <property type="entry name" value="purK"/>
    <property type="match status" value="1"/>
</dbReference>
<dbReference type="UniPathway" id="UPA00074">
    <property type="reaction ID" value="UER00942"/>
</dbReference>
<dbReference type="GO" id="GO:0006189">
    <property type="term" value="P:'de novo' IMP biosynthetic process"/>
    <property type="evidence" value="ECO:0007669"/>
    <property type="project" value="UniProtKB-UniRule"/>
</dbReference>
<dbReference type="PANTHER" id="PTHR11609:SF5">
    <property type="entry name" value="PHOSPHORIBOSYLAMINOIMIDAZOLE CARBOXYLASE"/>
    <property type="match status" value="1"/>
</dbReference>
<comment type="similarity">
    <text evidence="4 5">Belongs to the PurK/PurT family.</text>
</comment>
<dbReference type="InterPro" id="IPR011761">
    <property type="entry name" value="ATP-grasp"/>
</dbReference>
<organism evidence="7 8">
    <name type="scientific">Frigoriflavimonas asaccharolytica</name>
    <dbReference type="NCBI Taxonomy" id="2735899"/>
    <lineage>
        <taxon>Bacteria</taxon>
        <taxon>Pseudomonadati</taxon>
        <taxon>Bacteroidota</taxon>
        <taxon>Flavobacteriia</taxon>
        <taxon>Flavobacteriales</taxon>
        <taxon>Weeksellaceae</taxon>
        <taxon>Frigoriflavimonas</taxon>
    </lineage>
</organism>
<dbReference type="NCBIfam" id="NF004679">
    <property type="entry name" value="PRK06019.1-5"/>
    <property type="match status" value="1"/>
</dbReference>
<evidence type="ECO:0000256" key="4">
    <source>
        <dbReference type="HAMAP-Rule" id="MF_01928"/>
    </source>
</evidence>
<keyword evidence="3 4" id="KW-0067">ATP-binding</keyword>
<comment type="function">
    <text evidence="5">Catalyzes the ATP-dependent conversion of 5-aminoimidazole ribonucleotide (AIR) and HCO(3)- to N5-carboxyaminoimidazole ribonucleotide (N5-CAIR).</text>
</comment>
<dbReference type="GO" id="GO:0046872">
    <property type="term" value="F:metal ion binding"/>
    <property type="evidence" value="ECO:0007669"/>
    <property type="project" value="InterPro"/>
</dbReference>
<evidence type="ECO:0000256" key="1">
    <source>
        <dbReference type="ARBA" id="ARBA00022741"/>
    </source>
</evidence>
<dbReference type="InterPro" id="IPR054350">
    <property type="entry name" value="PurT/PurK_preATP-grasp"/>
</dbReference>
<keyword evidence="4 5" id="KW-0436">Ligase</keyword>
<dbReference type="SUPFAM" id="SSF52440">
    <property type="entry name" value="PreATP-grasp domain"/>
    <property type="match status" value="1"/>
</dbReference>
<accession>A0A8J8G778</accession>
<dbReference type="InterPro" id="IPR016185">
    <property type="entry name" value="PreATP-grasp_dom_sf"/>
</dbReference>
<evidence type="ECO:0000256" key="5">
    <source>
        <dbReference type="RuleBase" id="RU361200"/>
    </source>
</evidence>
<proteinExistence type="inferred from homology"/>
<dbReference type="Pfam" id="PF22660">
    <property type="entry name" value="RS_preATP-grasp-like"/>
    <property type="match status" value="1"/>
</dbReference>
<protein>
    <recommendedName>
        <fullName evidence="4 5">N5-carboxyaminoimidazole ribonucleotide synthase</fullName>
        <shortName evidence="4 5">N5-CAIR synthase</shortName>
        <ecNumber evidence="4 5">6.3.4.18</ecNumber>
    </recommendedName>
    <alternativeName>
        <fullName evidence="4 5">5-(carboxyamino)imidazole ribonucleotide synthetase</fullName>
    </alternativeName>
</protein>
<feature type="binding site" evidence="4">
    <location>
        <begin position="165"/>
        <end position="168"/>
    </location>
    <ligand>
        <name>ATP</name>
        <dbReference type="ChEBI" id="CHEBI:30616"/>
    </ligand>
</feature>
<name>A0A8J8G778_9FLAO</name>
<evidence type="ECO:0000313" key="7">
    <source>
        <dbReference type="EMBL" id="NRS92773.1"/>
    </source>
</evidence>
<dbReference type="InterPro" id="IPR003135">
    <property type="entry name" value="ATP-grasp_carboxylate-amine"/>
</dbReference>
<evidence type="ECO:0000256" key="2">
    <source>
        <dbReference type="ARBA" id="ARBA00022755"/>
    </source>
</evidence>
<dbReference type="GO" id="GO:0004638">
    <property type="term" value="F:phosphoribosylaminoimidazole carboxylase activity"/>
    <property type="evidence" value="ECO:0007669"/>
    <property type="project" value="InterPro"/>
</dbReference>
<keyword evidence="2 4" id="KW-0658">Purine biosynthesis</keyword>
<dbReference type="EC" id="6.3.4.18" evidence="4 5"/>
<dbReference type="HAMAP" id="MF_01928">
    <property type="entry name" value="PurK"/>
    <property type="match status" value="1"/>
</dbReference>
<comment type="caution">
    <text evidence="7">The sequence shown here is derived from an EMBL/GenBank/DDBJ whole genome shotgun (WGS) entry which is preliminary data.</text>
</comment>